<comment type="caution">
    <text evidence="1">The sequence shown here is derived from an EMBL/GenBank/DDBJ whole genome shotgun (WGS) entry which is preliminary data.</text>
</comment>
<evidence type="ECO:0000313" key="2">
    <source>
        <dbReference type="Proteomes" id="UP000194236"/>
    </source>
</evidence>
<proteinExistence type="predicted"/>
<evidence type="ECO:0000313" key="1">
    <source>
        <dbReference type="EMBL" id="OTF70882.1"/>
    </source>
</evidence>
<name>A0A1Y3AQY2_EURMA</name>
<dbReference type="EMBL" id="MUJZ01063591">
    <property type="protein sequence ID" value="OTF70882.1"/>
    <property type="molecule type" value="Genomic_DNA"/>
</dbReference>
<protein>
    <submittedName>
        <fullName evidence="1">Uncharacterized protein</fullName>
    </submittedName>
</protein>
<dbReference type="Proteomes" id="UP000194236">
    <property type="component" value="Unassembled WGS sequence"/>
</dbReference>
<accession>A0A1Y3AQY2</accession>
<dbReference type="AlphaFoldDB" id="A0A1Y3AQY2"/>
<reference evidence="1 2" key="1">
    <citation type="submission" date="2017-03" db="EMBL/GenBank/DDBJ databases">
        <title>Genome Survey of Euroglyphus maynei.</title>
        <authorList>
            <person name="Arlian L.G."/>
            <person name="Morgan M.S."/>
            <person name="Rider S.D."/>
        </authorList>
    </citation>
    <scope>NUCLEOTIDE SEQUENCE [LARGE SCALE GENOMIC DNA]</scope>
    <source>
        <strain evidence="1">Arlian Lab</strain>
        <tissue evidence="1">Whole body</tissue>
    </source>
</reference>
<gene>
    <name evidence="1" type="ORF">BLA29_003357</name>
</gene>
<sequence>MTSISGMIDDFNRAIETLSLNQRGTGIDSSISSS</sequence>
<keyword evidence="2" id="KW-1185">Reference proteome</keyword>
<feature type="non-terminal residue" evidence="1">
    <location>
        <position position="34"/>
    </location>
</feature>
<organism evidence="1 2">
    <name type="scientific">Euroglyphus maynei</name>
    <name type="common">Mayne's house dust mite</name>
    <dbReference type="NCBI Taxonomy" id="6958"/>
    <lineage>
        <taxon>Eukaryota</taxon>
        <taxon>Metazoa</taxon>
        <taxon>Ecdysozoa</taxon>
        <taxon>Arthropoda</taxon>
        <taxon>Chelicerata</taxon>
        <taxon>Arachnida</taxon>
        <taxon>Acari</taxon>
        <taxon>Acariformes</taxon>
        <taxon>Sarcoptiformes</taxon>
        <taxon>Astigmata</taxon>
        <taxon>Psoroptidia</taxon>
        <taxon>Analgoidea</taxon>
        <taxon>Pyroglyphidae</taxon>
        <taxon>Pyroglyphinae</taxon>
        <taxon>Euroglyphus</taxon>
    </lineage>
</organism>